<name>A0A915DLR9_9BILA</name>
<dbReference type="AlphaFoldDB" id="A0A915DLR9"/>
<organism evidence="1 2">
    <name type="scientific">Ditylenchus dipsaci</name>
    <dbReference type="NCBI Taxonomy" id="166011"/>
    <lineage>
        <taxon>Eukaryota</taxon>
        <taxon>Metazoa</taxon>
        <taxon>Ecdysozoa</taxon>
        <taxon>Nematoda</taxon>
        <taxon>Chromadorea</taxon>
        <taxon>Rhabditida</taxon>
        <taxon>Tylenchina</taxon>
        <taxon>Tylenchomorpha</taxon>
        <taxon>Sphaerularioidea</taxon>
        <taxon>Anguinidae</taxon>
        <taxon>Anguininae</taxon>
        <taxon>Ditylenchus</taxon>
    </lineage>
</organism>
<dbReference type="WBParaSite" id="jg21331">
    <property type="protein sequence ID" value="jg21331"/>
    <property type="gene ID" value="jg21331"/>
</dbReference>
<evidence type="ECO:0000313" key="2">
    <source>
        <dbReference type="WBParaSite" id="jg21331"/>
    </source>
</evidence>
<protein>
    <submittedName>
        <fullName evidence="2">Uncharacterized protein</fullName>
    </submittedName>
</protein>
<evidence type="ECO:0000313" key="1">
    <source>
        <dbReference type="Proteomes" id="UP000887574"/>
    </source>
</evidence>
<accession>A0A915DLR9</accession>
<keyword evidence="1" id="KW-1185">Reference proteome</keyword>
<proteinExistence type="predicted"/>
<sequence>MNIINKEEKQFLKTLKRVVLCWKSQFAVSKSCGTMIPVRWLGRCTAPMVSSRPDSDDGSREWFGRLPEEYEEAKAMLGRSVKLYKCYCC</sequence>
<reference evidence="2" key="1">
    <citation type="submission" date="2022-11" db="UniProtKB">
        <authorList>
            <consortium name="WormBaseParasite"/>
        </authorList>
    </citation>
    <scope>IDENTIFICATION</scope>
</reference>
<dbReference type="Proteomes" id="UP000887574">
    <property type="component" value="Unplaced"/>
</dbReference>